<name>A0A7Y0AEF0_9BACT</name>
<gene>
    <name evidence="2" type="ORF">HHL22_11330</name>
</gene>
<accession>A0A7Y0AEF0</accession>
<evidence type="ECO:0000256" key="1">
    <source>
        <dbReference type="SAM" id="SignalP"/>
    </source>
</evidence>
<dbReference type="EMBL" id="JABBGH010000002">
    <property type="protein sequence ID" value="NML65797.1"/>
    <property type="molecule type" value="Genomic_DNA"/>
</dbReference>
<reference evidence="2 3" key="1">
    <citation type="submission" date="2020-04" db="EMBL/GenBank/DDBJ databases">
        <title>Hymenobacter polaris sp. nov., isolated from Arctic soil.</title>
        <authorList>
            <person name="Dahal R.H."/>
        </authorList>
    </citation>
    <scope>NUCLEOTIDE SEQUENCE [LARGE SCALE GENOMIC DNA]</scope>
    <source>
        <strain evidence="2 3">RP-2-7</strain>
    </source>
</reference>
<sequence>MKAFYSWAALGAAGLALLLTACDSTPRERQAVARQELAKLDTAARNGGRTLHRLGRQAVAYDAANRARRATPLSPREQRIMDQQLLGGYADHIGELTVQTIAGAYGELLRATRVRQGGWQLRDWDYAQNTYQRLNQQLARIRLDLPARSEVRIRAWQAEFVALRARRTAKDLQTATKQDKND</sequence>
<dbReference type="RefSeq" id="WP_169531350.1">
    <property type="nucleotide sequence ID" value="NZ_JABBGH010000002.1"/>
</dbReference>
<dbReference type="PROSITE" id="PS51257">
    <property type="entry name" value="PROKAR_LIPOPROTEIN"/>
    <property type="match status" value="1"/>
</dbReference>
<comment type="caution">
    <text evidence="2">The sequence shown here is derived from an EMBL/GenBank/DDBJ whole genome shotgun (WGS) entry which is preliminary data.</text>
</comment>
<keyword evidence="1" id="KW-0732">Signal</keyword>
<dbReference type="Proteomes" id="UP000559626">
    <property type="component" value="Unassembled WGS sequence"/>
</dbReference>
<keyword evidence="3" id="KW-1185">Reference proteome</keyword>
<protein>
    <recommendedName>
        <fullName evidence="4">DUF4142 domain-containing protein</fullName>
    </recommendedName>
</protein>
<evidence type="ECO:0000313" key="3">
    <source>
        <dbReference type="Proteomes" id="UP000559626"/>
    </source>
</evidence>
<feature type="chain" id="PRO_5030669330" description="DUF4142 domain-containing protein" evidence="1">
    <location>
        <begin position="22"/>
        <end position="182"/>
    </location>
</feature>
<organism evidence="2 3">
    <name type="scientific">Hymenobacter polaris</name>
    <dbReference type="NCBI Taxonomy" id="2682546"/>
    <lineage>
        <taxon>Bacteria</taxon>
        <taxon>Pseudomonadati</taxon>
        <taxon>Bacteroidota</taxon>
        <taxon>Cytophagia</taxon>
        <taxon>Cytophagales</taxon>
        <taxon>Hymenobacteraceae</taxon>
        <taxon>Hymenobacter</taxon>
    </lineage>
</organism>
<proteinExistence type="predicted"/>
<evidence type="ECO:0000313" key="2">
    <source>
        <dbReference type="EMBL" id="NML65797.1"/>
    </source>
</evidence>
<dbReference type="AlphaFoldDB" id="A0A7Y0AEF0"/>
<evidence type="ECO:0008006" key="4">
    <source>
        <dbReference type="Google" id="ProtNLM"/>
    </source>
</evidence>
<feature type="signal peptide" evidence="1">
    <location>
        <begin position="1"/>
        <end position="21"/>
    </location>
</feature>